<sequence length="85" mass="9861">MMLIAKVLSVPGVHQDRRVCRRSEEEGQRGRQQVLRQVGCRDGLLQADHRQHHQQGPGLQFVQDLAIAHKSRETQVWLLENLPYQ</sequence>
<reference evidence="2" key="1">
    <citation type="submission" date="2021-01" db="EMBL/GenBank/DDBJ databases">
        <title>Caligus Genome Assembly.</title>
        <authorList>
            <person name="Gallardo-Escarate C."/>
        </authorList>
    </citation>
    <scope>NUCLEOTIDE SEQUENCE [LARGE SCALE GENOMIC DNA]</scope>
</reference>
<evidence type="ECO:0000313" key="1">
    <source>
        <dbReference type="EMBL" id="QQP51761.1"/>
    </source>
</evidence>
<dbReference type="Proteomes" id="UP000595437">
    <property type="component" value="Chromosome 8"/>
</dbReference>
<dbReference type="AlphaFoldDB" id="A0A7T8KAU8"/>
<name>A0A7T8KAU8_CALRO</name>
<accession>A0A7T8KAU8</accession>
<evidence type="ECO:0000313" key="2">
    <source>
        <dbReference type="Proteomes" id="UP000595437"/>
    </source>
</evidence>
<proteinExistence type="predicted"/>
<gene>
    <name evidence="1" type="ORF">FKW44_013204</name>
</gene>
<organism evidence="1 2">
    <name type="scientific">Caligus rogercresseyi</name>
    <name type="common">Sea louse</name>
    <dbReference type="NCBI Taxonomy" id="217165"/>
    <lineage>
        <taxon>Eukaryota</taxon>
        <taxon>Metazoa</taxon>
        <taxon>Ecdysozoa</taxon>
        <taxon>Arthropoda</taxon>
        <taxon>Crustacea</taxon>
        <taxon>Multicrustacea</taxon>
        <taxon>Hexanauplia</taxon>
        <taxon>Copepoda</taxon>
        <taxon>Siphonostomatoida</taxon>
        <taxon>Caligidae</taxon>
        <taxon>Caligus</taxon>
    </lineage>
</organism>
<dbReference type="EMBL" id="CP045897">
    <property type="protein sequence ID" value="QQP51761.1"/>
    <property type="molecule type" value="Genomic_DNA"/>
</dbReference>
<protein>
    <submittedName>
        <fullName evidence="1">Uncharacterized protein</fullName>
    </submittedName>
</protein>
<keyword evidence="2" id="KW-1185">Reference proteome</keyword>